<dbReference type="FunFam" id="3.30.160.60:FF:000041">
    <property type="entry name" value="Zinc finger protein ZIC 1"/>
    <property type="match status" value="1"/>
</dbReference>
<feature type="domain" description="C2H2-type" evidence="12">
    <location>
        <begin position="319"/>
        <end position="348"/>
    </location>
</feature>
<name>A0A8J6H5X2_TENMO</name>
<dbReference type="Proteomes" id="UP000719412">
    <property type="component" value="Unassembled WGS sequence"/>
</dbReference>
<dbReference type="PROSITE" id="PS00028">
    <property type="entry name" value="ZINC_FINGER_C2H2_1"/>
    <property type="match status" value="3"/>
</dbReference>
<evidence type="ECO:0000256" key="8">
    <source>
        <dbReference type="ARBA" id="ARBA00023125"/>
    </source>
</evidence>
<dbReference type="EMBL" id="JABDTM020028592">
    <property type="protein sequence ID" value="KAH0808695.1"/>
    <property type="molecule type" value="Genomic_DNA"/>
</dbReference>
<comment type="caution">
    <text evidence="13">The sequence shown here is derived from an EMBL/GenBank/DDBJ whole genome shotgun (WGS) entry which is preliminary data.</text>
</comment>
<feature type="domain" description="C2H2-type" evidence="12">
    <location>
        <begin position="803"/>
        <end position="832"/>
    </location>
</feature>
<evidence type="ECO:0000256" key="5">
    <source>
        <dbReference type="ARBA" id="ARBA00022737"/>
    </source>
</evidence>
<dbReference type="InterPro" id="IPR013087">
    <property type="entry name" value="Znf_C2H2_type"/>
</dbReference>
<evidence type="ECO:0000256" key="6">
    <source>
        <dbReference type="ARBA" id="ARBA00022771"/>
    </source>
</evidence>
<dbReference type="InterPro" id="IPR050329">
    <property type="entry name" value="GLI_C2H2-zinc-finger"/>
</dbReference>
<dbReference type="Pfam" id="PF23561">
    <property type="entry name" value="zf-C2H2_15"/>
    <property type="match status" value="1"/>
</dbReference>
<dbReference type="InterPro" id="IPR056436">
    <property type="entry name" value="Znf-C2H2_ZIC1-5/GLI1-3-like"/>
</dbReference>
<keyword evidence="5" id="KW-0677">Repeat</keyword>
<dbReference type="InterPro" id="IPR041643">
    <property type="entry name" value="Znf_ZIC"/>
</dbReference>
<dbReference type="FunFam" id="3.30.160.60:FF:000035">
    <property type="entry name" value="Zinc finger protein ZIC 1"/>
    <property type="match status" value="1"/>
</dbReference>
<dbReference type="InterPro" id="IPR036236">
    <property type="entry name" value="Znf_C2H2_sf"/>
</dbReference>
<dbReference type="GO" id="GO:0045944">
    <property type="term" value="P:positive regulation of transcription by RNA polymerase II"/>
    <property type="evidence" value="ECO:0007669"/>
    <property type="project" value="TreeGrafter"/>
</dbReference>
<dbReference type="GO" id="GO:0000981">
    <property type="term" value="F:DNA-binding transcription factor activity, RNA polymerase II-specific"/>
    <property type="evidence" value="ECO:0007669"/>
    <property type="project" value="TreeGrafter"/>
</dbReference>
<dbReference type="SUPFAM" id="SSF57667">
    <property type="entry name" value="beta-beta-alpha zinc fingers"/>
    <property type="match status" value="3"/>
</dbReference>
<protein>
    <recommendedName>
        <fullName evidence="12">C2H2-type domain-containing protein</fullName>
    </recommendedName>
</protein>
<evidence type="ECO:0000259" key="12">
    <source>
        <dbReference type="PROSITE" id="PS50157"/>
    </source>
</evidence>
<evidence type="ECO:0000256" key="7">
    <source>
        <dbReference type="ARBA" id="ARBA00022833"/>
    </source>
</evidence>
<dbReference type="SMART" id="SM00355">
    <property type="entry name" value="ZnF_C2H2"/>
    <property type="match status" value="5"/>
</dbReference>
<dbReference type="PANTHER" id="PTHR19818:SF139">
    <property type="entry name" value="PAIR-RULE PROTEIN ODD-PAIRED"/>
    <property type="match status" value="1"/>
</dbReference>
<comment type="subcellular location">
    <subcellularLocation>
        <location evidence="1">Nucleus</location>
    </subcellularLocation>
</comment>
<reference evidence="13" key="2">
    <citation type="submission" date="2021-08" db="EMBL/GenBank/DDBJ databases">
        <authorList>
            <person name="Eriksson T."/>
        </authorList>
    </citation>
    <scope>NUCLEOTIDE SEQUENCE</scope>
    <source>
        <strain evidence="13">Stoneville</strain>
        <tissue evidence="13">Whole head</tissue>
    </source>
</reference>
<accession>A0A8J6H5X2</accession>
<evidence type="ECO:0000256" key="9">
    <source>
        <dbReference type="ARBA" id="ARBA00023242"/>
    </source>
</evidence>
<keyword evidence="8" id="KW-0238">DNA-binding</keyword>
<gene>
    <name evidence="13" type="ORF">GEV33_014095</name>
</gene>
<dbReference type="PANTHER" id="PTHR19818">
    <property type="entry name" value="ZINC FINGER PROTEIN ZIC AND GLI"/>
    <property type="match status" value="1"/>
</dbReference>
<evidence type="ECO:0000256" key="1">
    <source>
        <dbReference type="ARBA" id="ARBA00004123"/>
    </source>
</evidence>
<comment type="similarity">
    <text evidence="2">Belongs to the GLI C2H2-type zinc-finger protein family.</text>
</comment>
<dbReference type="GO" id="GO:0000978">
    <property type="term" value="F:RNA polymerase II cis-regulatory region sequence-specific DNA binding"/>
    <property type="evidence" value="ECO:0007669"/>
    <property type="project" value="TreeGrafter"/>
</dbReference>
<keyword evidence="4" id="KW-0479">Metal-binding</keyword>
<feature type="region of interest" description="Disordered" evidence="11">
    <location>
        <begin position="747"/>
        <end position="767"/>
    </location>
</feature>
<keyword evidence="7" id="KW-0862">Zinc</keyword>
<evidence type="ECO:0000256" key="10">
    <source>
        <dbReference type="PROSITE-ProRule" id="PRU00042"/>
    </source>
</evidence>
<feature type="compositionally biased region" description="Low complexity" evidence="11">
    <location>
        <begin position="844"/>
        <end position="857"/>
    </location>
</feature>
<feature type="domain" description="C2H2-type" evidence="12">
    <location>
        <begin position="773"/>
        <end position="802"/>
    </location>
</feature>
<dbReference type="FunFam" id="3.30.160.60:FF:000039">
    <property type="entry name" value="Zinc finger protein ZIC 1"/>
    <property type="match status" value="1"/>
</dbReference>
<evidence type="ECO:0000313" key="13">
    <source>
        <dbReference type="EMBL" id="KAH0808695.1"/>
    </source>
</evidence>
<evidence type="ECO:0000256" key="3">
    <source>
        <dbReference type="ARBA" id="ARBA00022473"/>
    </source>
</evidence>
<keyword evidence="3" id="KW-0217">Developmental protein</keyword>
<dbReference type="Gene3D" id="3.30.160.60">
    <property type="entry name" value="Classic Zinc Finger"/>
    <property type="match status" value="4"/>
</dbReference>
<reference evidence="13" key="1">
    <citation type="journal article" date="2020" name="J Insects Food Feed">
        <title>The yellow mealworm (Tenebrio molitor) genome: a resource for the emerging insects as food and feed industry.</title>
        <authorList>
            <person name="Eriksson T."/>
            <person name="Andere A."/>
            <person name="Kelstrup H."/>
            <person name="Emery V."/>
            <person name="Picard C."/>
        </authorList>
    </citation>
    <scope>NUCLEOTIDE SEQUENCE</scope>
    <source>
        <strain evidence="13">Stoneville</strain>
        <tissue evidence="13">Whole head</tissue>
    </source>
</reference>
<dbReference type="GO" id="GO:0000122">
    <property type="term" value="P:negative regulation of transcription by RNA polymerase II"/>
    <property type="evidence" value="ECO:0007669"/>
    <property type="project" value="TreeGrafter"/>
</dbReference>
<evidence type="ECO:0000256" key="4">
    <source>
        <dbReference type="ARBA" id="ARBA00022723"/>
    </source>
</evidence>
<keyword evidence="14" id="KW-1185">Reference proteome</keyword>
<keyword evidence="9" id="KW-0539">Nucleus</keyword>
<evidence type="ECO:0000256" key="11">
    <source>
        <dbReference type="SAM" id="MobiDB-lite"/>
    </source>
</evidence>
<evidence type="ECO:0000313" key="14">
    <source>
        <dbReference type="Proteomes" id="UP000719412"/>
    </source>
</evidence>
<organism evidence="13 14">
    <name type="scientific">Tenebrio molitor</name>
    <name type="common">Yellow mealworm beetle</name>
    <dbReference type="NCBI Taxonomy" id="7067"/>
    <lineage>
        <taxon>Eukaryota</taxon>
        <taxon>Metazoa</taxon>
        <taxon>Ecdysozoa</taxon>
        <taxon>Arthropoda</taxon>
        <taxon>Hexapoda</taxon>
        <taxon>Insecta</taxon>
        <taxon>Pterygota</taxon>
        <taxon>Neoptera</taxon>
        <taxon>Endopterygota</taxon>
        <taxon>Coleoptera</taxon>
        <taxon>Polyphaga</taxon>
        <taxon>Cucujiformia</taxon>
        <taxon>Tenebrionidae</taxon>
        <taxon>Tenebrio</taxon>
    </lineage>
</organism>
<proteinExistence type="inferred from homology"/>
<dbReference type="FunFam" id="3.30.160.60:FF:000050">
    <property type="entry name" value="zinc finger protein ZIC 1"/>
    <property type="match status" value="1"/>
</dbReference>
<dbReference type="Pfam" id="PF18366">
    <property type="entry name" value="zf_ZIC"/>
    <property type="match status" value="1"/>
</dbReference>
<dbReference type="PROSITE" id="PS50157">
    <property type="entry name" value="ZINC_FINGER_C2H2_2"/>
    <property type="match status" value="4"/>
</dbReference>
<dbReference type="GO" id="GO:0008270">
    <property type="term" value="F:zinc ion binding"/>
    <property type="evidence" value="ECO:0007669"/>
    <property type="project" value="UniProtKB-KW"/>
</dbReference>
<evidence type="ECO:0000256" key="2">
    <source>
        <dbReference type="ARBA" id="ARBA00010831"/>
    </source>
</evidence>
<feature type="domain" description="C2H2-type" evidence="12">
    <location>
        <begin position="291"/>
        <end position="318"/>
    </location>
</feature>
<dbReference type="Pfam" id="PF00096">
    <property type="entry name" value="zf-C2H2"/>
    <property type="match status" value="2"/>
</dbReference>
<dbReference type="AlphaFoldDB" id="A0A8J6H5X2"/>
<feature type="region of interest" description="Disordered" evidence="11">
    <location>
        <begin position="816"/>
        <end position="866"/>
    </location>
</feature>
<sequence length="907" mass="100814">MESKTFLYIRAGITIHYAPTAASNEGHCSREPIAGVLIRANESVSRSAFPWNPKHGLLRVQSQSSCEHRVYKSSCRATVSATMINAFMDAGHHHHLASYGIKMSPGHNSGGATIPSPHQNPAAAMTAPEVGPQNHHFQTNYGHMGHLNHAGYAARDFLLRREHEFPTAQTAPSEPVLFHHHGDVSHQHHLAPHHQMLYSRTDPHAYHQPNHHQYLNHMAMPHHPTNVHGAFFRYMRQPIKQEMQCLWVDQEQPPPRKICGKHFHNMHEIVTHLTMEHVGGPECTTHACFWQNCSRNGRPFKAKYKLVNHIRVHTGEKPFPCPFPNCGKVFARSENLKIHKRTHTVVKRNISMGEVDGTKADLMIGRRPSVAVPLAGPELLSKHALCIYHRDWPRGPSKRPESLIAFRFSGPIIYQRNDPLSASIVSHVSCTGQNGGCDCVDRDAYVTTLSAKSKRSFFRRCCSFRSVRLWLLDWKMDVVMRECQCGSTGTDKGAEPTITRRMRSEEALYDGRYRIILVDFSSGAVEVETKALMGAFRKSCTDEIIFVSDPMKNCWLRESNLSRLTAATRRQIDIITFFNWSKIEPATPPNQNKPHRRKTQHPTNSHILQNGPRFRVRFVRQQANVGKQPQPTTCNLNNALIMCEFRGGNKNLFKCGVFGGVPWGRSPDENNAVLNGNGEMFDDSSSGFVTGDAIFSCTGCLFKAETDRWPLGCGGNKDGGVGRRVLISCDSVEEGPLDDIHPCGATALTDTGPGKPPQTVDPQVLDMSSEKPFKCEYEGCDRRFANSSDRKKHSHVHTSDKPYNCRVSGCDKSYTHPSSLRKHMKVHGSSGRTPPHYDSDGEESNSSSAGSISVAASPQITGPQVPGSTALSEWYVACQPAPPVTPDPLGGLSHFGNLHHSGAATAY</sequence>
<feature type="region of interest" description="Disordered" evidence="11">
    <location>
        <begin position="585"/>
        <end position="607"/>
    </location>
</feature>
<dbReference type="GO" id="GO:0005634">
    <property type="term" value="C:nucleus"/>
    <property type="evidence" value="ECO:0007669"/>
    <property type="project" value="UniProtKB-SubCell"/>
</dbReference>
<keyword evidence="6 10" id="KW-0863">Zinc-finger</keyword>